<dbReference type="EMBL" id="FQUS01000008">
    <property type="protein sequence ID" value="SHF40000.1"/>
    <property type="molecule type" value="Genomic_DNA"/>
</dbReference>
<dbReference type="Pfam" id="PF13244">
    <property type="entry name" value="MbhD"/>
    <property type="match status" value="1"/>
</dbReference>
<evidence type="ECO:0000256" key="1">
    <source>
        <dbReference type="ARBA" id="ARBA00004651"/>
    </source>
</evidence>
<feature type="transmembrane region" description="Helical" evidence="6">
    <location>
        <begin position="57"/>
        <end position="76"/>
    </location>
</feature>
<dbReference type="Proteomes" id="UP000184041">
    <property type="component" value="Unassembled WGS sequence"/>
</dbReference>
<name>A0A1M5BC22_9BACT</name>
<keyword evidence="9" id="KW-1185">Reference proteome</keyword>
<dbReference type="AlphaFoldDB" id="A0A1M5BC22"/>
<dbReference type="STRING" id="1194090.SAMN05443144_10873"/>
<evidence type="ECO:0000256" key="5">
    <source>
        <dbReference type="ARBA" id="ARBA00023136"/>
    </source>
</evidence>
<feature type="transmembrane region" description="Helical" evidence="6">
    <location>
        <begin position="30"/>
        <end position="50"/>
    </location>
</feature>
<evidence type="ECO:0000256" key="2">
    <source>
        <dbReference type="ARBA" id="ARBA00022475"/>
    </source>
</evidence>
<comment type="subcellular location">
    <subcellularLocation>
        <location evidence="1">Cell membrane</location>
        <topology evidence="1">Multi-pass membrane protein</topology>
    </subcellularLocation>
</comment>
<evidence type="ECO:0000256" key="3">
    <source>
        <dbReference type="ARBA" id="ARBA00022692"/>
    </source>
</evidence>
<feature type="domain" description="MrpA C-terminal/MbhD" evidence="7">
    <location>
        <begin position="12"/>
        <end position="75"/>
    </location>
</feature>
<evidence type="ECO:0000256" key="6">
    <source>
        <dbReference type="SAM" id="Phobius"/>
    </source>
</evidence>
<evidence type="ECO:0000313" key="8">
    <source>
        <dbReference type="EMBL" id="SHF40000.1"/>
    </source>
</evidence>
<dbReference type="GO" id="GO:0005886">
    <property type="term" value="C:plasma membrane"/>
    <property type="evidence" value="ECO:0007669"/>
    <property type="project" value="UniProtKB-SubCell"/>
</dbReference>
<evidence type="ECO:0000256" key="4">
    <source>
        <dbReference type="ARBA" id="ARBA00022989"/>
    </source>
</evidence>
<dbReference type="RefSeq" id="WP_073062624.1">
    <property type="nucleotide sequence ID" value="NZ_FQUS01000008.1"/>
</dbReference>
<keyword evidence="3 6" id="KW-0812">Transmembrane</keyword>
<evidence type="ECO:0000259" key="7">
    <source>
        <dbReference type="Pfam" id="PF13244"/>
    </source>
</evidence>
<evidence type="ECO:0000313" key="9">
    <source>
        <dbReference type="Proteomes" id="UP000184041"/>
    </source>
</evidence>
<keyword evidence="5 6" id="KW-0472">Membrane</keyword>
<protein>
    <submittedName>
        <fullName evidence="8">Uncharacterized MnhB-related membrane protein</fullName>
    </submittedName>
</protein>
<reference evidence="8 9" key="1">
    <citation type="submission" date="2016-11" db="EMBL/GenBank/DDBJ databases">
        <authorList>
            <person name="Jaros S."/>
            <person name="Januszkiewicz K."/>
            <person name="Wedrychowicz H."/>
        </authorList>
    </citation>
    <scope>NUCLEOTIDE SEQUENCE [LARGE SCALE GENOMIC DNA]</scope>
    <source>
        <strain evidence="8 9">DSM 21986</strain>
    </source>
</reference>
<keyword evidence="4 6" id="KW-1133">Transmembrane helix</keyword>
<sequence length="81" mass="8892">MYWEFELILFFFLLTTAIIALESDDLLVAVVMLTIFSFLNALLFTTMGAVDVGFTEAVVGAGVTGILLVVAIYQTTYKTVD</sequence>
<proteinExistence type="predicted"/>
<keyword evidence="2" id="KW-1003">Cell membrane</keyword>
<organism evidence="8 9">
    <name type="scientific">Fodinibius roseus</name>
    <dbReference type="NCBI Taxonomy" id="1194090"/>
    <lineage>
        <taxon>Bacteria</taxon>
        <taxon>Pseudomonadati</taxon>
        <taxon>Balneolota</taxon>
        <taxon>Balneolia</taxon>
        <taxon>Balneolales</taxon>
        <taxon>Balneolaceae</taxon>
        <taxon>Fodinibius</taxon>
    </lineage>
</organism>
<dbReference type="InterPro" id="IPR025383">
    <property type="entry name" value="MrpA_C/MbhD"/>
</dbReference>
<gene>
    <name evidence="8" type="ORF">SAMN05443144_10873</name>
</gene>
<accession>A0A1M5BC22</accession>
<dbReference type="OrthoDB" id="2085045at2"/>